<dbReference type="RefSeq" id="WP_187479367.1">
    <property type="nucleotide sequence ID" value="NZ_CP060697.1"/>
</dbReference>
<sequence length="257" mass="27746">MSKPTAIVLAGSRPGSDPLAAAFGTDLKALVSVGGKPMVRWPVDALLDSGRFGQVRVLAQEPERIGAALPAHPDLVVAASGPSIAATLETLLFDGSVDWPLFVTTADHVLLDREMIDEFCDLSEVADIAVGVVERETLMARLPESQRTWIPFRSGAYSGANMFMLSGKKVLPALELWRSVEQDRKKAWSLLWALGPTNFLGAALRLRTIHQTLDAVGERLGAKVEAIDLSDPLAAVDVDKLADHYLVERLLAERTDG</sequence>
<keyword evidence="3" id="KW-0808">Transferase</keyword>
<dbReference type="InterPro" id="IPR025877">
    <property type="entry name" value="MobA-like_NTP_Trfase"/>
</dbReference>
<dbReference type="Proteomes" id="UP000515861">
    <property type="component" value="Chromosome"/>
</dbReference>
<dbReference type="AlphaFoldDB" id="A0A7G9L1B3"/>
<dbReference type="GO" id="GO:0016779">
    <property type="term" value="F:nucleotidyltransferase activity"/>
    <property type="evidence" value="ECO:0007669"/>
    <property type="project" value="UniProtKB-ARBA"/>
</dbReference>
<evidence type="ECO:0000259" key="2">
    <source>
        <dbReference type="Pfam" id="PF12804"/>
    </source>
</evidence>
<keyword evidence="4" id="KW-1185">Reference proteome</keyword>
<organism evidence="3 4">
    <name type="scientific">Sphingomonas sabuli</name>
    <dbReference type="NCBI Taxonomy" id="2764186"/>
    <lineage>
        <taxon>Bacteria</taxon>
        <taxon>Pseudomonadati</taxon>
        <taxon>Pseudomonadota</taxon>
        <taxon>Alphaproteobacteria</taxon>
        <taxon>Sphingomonadales</taxon>
        <taxon>Sphingomonadaceae</taxon>
        <taxon>Sphingomonas</taxon>
    </lineage>
</organism>
<name>A0A7G9L1B3_9SPHN</name>
<gene>
    <name evidence="3" type="ORF">H8M03_10390</name>
</gene>
<dbReference type="Gene3D" id="3.90.550.10">
    <property type="entry name" value="Spore Coat Polysaccharide Biosynthesis Protein SpsA, Chain A"/>
    <property type="match status" value="1"/>
</dbReference>
<feature type="domain" description="MobA-like NTP transferase" evidence="2">
    <location>
        <begin position="7"/>
        <end position="177"/>
    </location>
</feature>
<reference evidence="3 4" key="1">
    <citation type="submission" date="2020-08" db="EMBL/GenBank/DDBJ databases">
        <title>Sphingomonas sp. sand1-3 16S ribosomal RNA gene Genome sequencing and assembly.</title>
        <authorList>
            <person name="Kang M."/>
        </authorList>
    </citation>
    <scope>NUCLEOTIDE SEQUENCE [LARGE SCALE GENOMIC DNA]</scope>
    <source>
        <strain evidence="4">sand1-3</strain>
    </source>
</reference>
<evidence type="ECO:0000313" key="4">
    <source>
        <dbReference type="Proteomes" id="UP000515861"/>
    </source>
</evidence>
<keyword evidence="1" id="KW-0460">Magnesium</keyword>
<evidence type="ECO:0000256" key="1">
    <source>
        <dbReference type="ARBA" id="ARBA00022842"/>
    </source>
</evidence>
<proteinExistence type="predicted"/>
<dbReference type="InterPro" id="IPR029044">
    <property type="entry name" value="Nucleotide-diphossugar_trans"/>
</dbReference>
<dbReference type="KEGG" id="ssau:H8M03_10390"/>
<dbReference type="EMBL" id="CP060697">
    <property type="protein sequence ID" value="QNM82412.1"/>
    <property type="molecule type" value="Genomic_DNA"/>
</dbReference>
<evidence type="ECO:0000313" key="3">
    <source>
        <dbReference type="EMBL" id="QNM82412.1"/>
    </source>
</evidence>
<dbReference type="SUPFAM" id="SSF53448">
    <property type="entry name" value="Nucleotide-diphospho-sugar transferases"/>
    <property type="match status" value="1"/>
</dbReference>
<dbReference type="Pfam" id="PF12804">
    <property type="entry name" value="NTP_transf_3"/>
    <property type="match status" value="1"/>
</dbReference>
<protein>
    <submittedName>
        <fullName evidence="3">Nucleotidyltransferase family protein</fullName>
    </submittedName>
</protein>
<accession>A0A7G9L1B3</accession>